<proteinExistence type="predicted"/>
<evidence type="ECO:0000313" key="2">
    <source>
        <dbReference type="Proteomes" id="UP000034329"/>
    </source>
</evidence>
<dbReference type="Proteomes" id="UP000034329">
    <property type="component" value="Unassembled WGS sequence"/>
</dbReference>
<dbReference type="AlphaFoldDB" id="A0A0G1PWR0"/>
<reference evidence="1 2" key="1">
    <citation type="journal article" date="2015" name="Nature">
        <title>rRNA introns, odd ribosomes, and small enigmatic genomes across a large radiation of phyla.</title>
        <authorList>
            <person name="Brown C.T."/>
            <person name="Hug L.A."/>
            <person name="Thomas B.C."/>
            <person name="Sharon I."/>
            <person name="Castelle C.J."/>
            <person name="Singh A."/>
            <person name="Wilkins M.J."/>
            <person name="Williams K.H."/>
            <person name="Banfield J.F."/>
        </authorList>
    </citation>
    <scope>NUCLEOTIDE SEQUENCE [LARGE SCALE GENOMIC DNA]</scope>
</reference>
<organism evidence="1 2">
    <name type="scientific">Candidatus Woesebacteria bacterium GW2011_GWB1_45_5</name>
    <dbReference type="NCBI Taxonomy" id="1618581"/>
    <lineage>
        <taxon>Bacteria</taxon>
        <taxon>Candidatus Woeseibacteriota</taxon>
    </lineage>
</organism>
<sequence length="217" mass="24546">MEMKITSMESYEEFISEQMMDPVKMTSDLLATPSLQDYDNRLWFEKVALVKEANKIIPQVSQDIIRPVTQNMDPDKSLDALFGALQLCLYPHFASQLSEKFNLGHNRHLIIAASHIGVARMADYYQKADNEERARIEVYVKYFAAAQAWLLGFKTSTTLMALIPEDKGLLRLGNIAVIATVDSQDKLKADKIRSIFEGYGASEIKDLGNGDKFFLVQ</sequence>
<name>A0A0G1PWR0_9BACT</name>
<gene>
    <name evidence="1" type="ORF">UX13_C0026G0009</name>
</gene>
<evidence type="ECO:0000313" key="1">
    <source>
        <dbReference type="EMBL" id="KKU09893.1"/>
    </source>
</evidence>
<accession>A0A0G1PWR0</accession>
<comment type="caution">
    <text evidence="1">The sequence shown here is derived from an EMBL/GenBank/DDBJ whole genome shotgun (WGS) entry which is preliminary data.</text>
</comment>
<protein>
    <submittedName>
        <fullName evidence="1">Uncharacterized protein</fullName>
    </submittedName>
</protein>
<dbReference type="EMBL" id="LCLA01000026">
    <property type="protein sequence ID" value="KKU09893.1"/>
    <property type="molecule type" value="Genomic_DNA"/>
</dbReference>